<dbReference type="InterPro" id="IPR029063">
    <property type="entry name" value="SAM-dependent_MTases_sf"/>
</dbReference>
<comment type="caution">
    <text evidence="10">The sequence shown here is derived from an EMBL/GenBank/DDBJ whole genome shotgun (WGS) entry which is preliminary data.</text>
</comment>
<keyword evidence="8 9" id="KW-0949">S-adenosyl-L-methionine</keyword>
<dbReference type="PANTHER" id="PTHR10259">
    <property type="entry name" value="THIOPURINE S-METHYLTRANSFERASE"/>
    <property type="match status" value="1"/>
</dbReference>
<evidence type="ECO:0000256" key="9">
    <source>
        <dbReference type="HAMAP-Rule" id="MF_00812"/>
    </source>
</evidence>
<evidence type="ECO:0000313" key="11">
    <source>
        <dbReference type="Proteomes" id="UP000427842"/>
    </source>
</evidence>
<organism evidence="10 11">
    <name type="scientific">Komagataeibacter medellinensis</name>
    <dbReference type="NCBI Taxonomy" id="1177712"/>
    <lineage>
        <taxon>Bacteria</taxon>
        <taxon>Pseudomonadati</taxon>
        <taxon>Pseudomonadota</taxon>
        <taxon>Alphaproteobacteria</taxon>
        <taxon>Acetobacterales</taxon>
        <taxon>Acetobacteraceae</taxon>
        <taxon>Komagataeibacter</taxon>
    </lineage>
</organism>
<keyword evidence="5 9" id="KW-0963">Cytoplasm</keyword>
<sequence length="212" mass="23118">MDSNFWQAKWQRNEIGFHEHRPNVLLVRNFPALCLQHGARVFVPLCGKSLDIHWLLAQGCQVVGCELSPLAVGQLFAELGLAPHVSICGTMQRYDAEGLCIYVGDIFDLTADALGQIDAVYDRAALIALPRAQQADYAAHLCAITHQAPQLLICLEYDQSRLAGPPFSVDAAQVSQYYGATFTLTCVERVMVPGGLKGACPATEALWHLVPA</sequence>
<dbReference type="PROSITE" id="PS51585">
    <property type="entry name" value="SAM_MT_TPMT"/>
    <property type="match status" value="1"/>
</dbReference>
<evidence type="ECO:0000256" key="3">
    <source>
        <dbReference type="ARBA" id="ARBA00008145"/>
    </source>
</evidence>
<dbReference type="GO" id="GO:0008119">
    <property type="term" value="F:thiopurine S-methyltransferase activity"/>
    <property type="evidence" value="ECO:0007669"/>
    <property type="project" value="UniProtKB-EC"/>
</dbReference>
<evidence type="ECO:0000256" key="6">
    <source>
        <dbReference type="ARBA" id="ARBA00022603"/>
    </source>
</evidence>
<proteinExistence type="inferred from homology"/>
<dbReference type="Gene3D" id="3.40.50.150">
    <property type="entry name" value="Vaccinia Virus protein VP39"/>
    <property type="match status" value="1"/>
</dbReference>
<dbReference type="InterPro" id="IPR022474">
    <property type="entry name" value="Thiopur_S-MeTfrase_Se/Te_detox"/>
</dbReference>
<gene>
    <name evidence="10" type="primary">tmpT</name>
    <name evidence="9" type="synonym">tpm</name>
    <name evidence="10" type="ORF">D3W54_00660</name>
</gene>
<keyword evidence="7 9" id="KW-0808">Transferase</keyword>
<feature type="binding site" evidence="9">
    <location>
        <position position="123"/>
    </location>
    <ligand>
        <name>S-adenosyl-L-methionine</name>
        <dbReference type="ChEBI" id="CHEBI:59789"/>
    </ligand>
</feature>
<dbReference type="Proteomes" id="UP000427842">
    <property type="component" value="Unassembled WGS sequence"/>
</dbReference>
<dbReference type="InterPro" id="IPR025835">
    <property type="entry name" value="Thiopurine_S-MeTrfase"/>
</dbReference>
<dbReference type="GO" id="GO:0032259">
    <property type="term" value="P:methylation"/>
    <property type="evidence" value="ECO:0007669"/>
    <property type="project" value="UniProtKB-KW"/>
</dbReference>
<comment type="similarity">
    <text evidence="3 9">Belongs to the class I-like SAM-binding methyltransferase superfamily. TPMT family.</text>
</comment>
<name>A0ABQ6VS17_9PROT</name>
<comment type="subcellular location">
    <subcellularLocation>
        <location evidence="2 9">Cytoplasm</location>
    </subcellularLocation>
</comment>
<keyword evidence="6 9" id="KW-0489">Methyltransferase</keyword>
<evidence type="ECO:0000256" key="5">
    <source>
        <dbReference type="ARBA" id="ARBA00022490"/>
    </source>
</evidence>
<dbReference type="Pfam" id="PF05724">
    <property type="entry name" value="TPMT"/>
    <property type="match status" value="1"/>
</dbReference>
<feature type="binding site" evidence="9">
    <location>
        <position position="66"/>
    </location>
    <ligand>
        <name>S-adenosyl-L-methionine</name>
        <dbReference type="ChEBI" id="CHEBI:59789"/>
    </ligand>
</feature>
<protein>
    <recommendedName>
        <fullName evidence="4 9">Thiopurine S-methyltransferase</fullName>
        <ecNumber evidence="4 9">2.1.1.67</ecNumber>
    </recommendedName>
    <alternativeName>
        <fullName evidence="9">Thiopurine methyltransferase</fullName>
    </alternativeName>
</protein>
<evidence type="ECO:0000256" key="2">
    <source>
        <dbReference type="ARBA" id="ARBA00004496"/>
    </source>
</evidence>
<feature type="binding site" evidence="9">
    <location>
        <position position="10"/>
    </location>
    <ligand>
        <name>S-adenosyl-L-methionine</name>
        <dbReference type="ChEBI" id="CHEBI:59789"/>
    </ligand>
</feature>
<dbReference type="SUPFAM" id="SSF53335">
    <property type="entry name" value="S-adenosyl-L-methionine-dependent methyltransferases"/>
    <property type="match status" value="1"/>
</dbReference>
<accession>A0ABQ6VS17</accession>
<dbReference type="PIRSF" id="PIRSF023956">
    <property type="entry name" value="Thiopurine_S-methyltransferase"/>
    <property type="match status" value="1"/>
</dbReference>
<evidence type="ECO:0000256" key="4">
    <source>
        <dbReference type="ARBA" id="ARBA00011905"/>
    </source>
</evidence>
<keyword evidence="11" id="KW-1185">Reference proteome</keyword>
<evidence type="ECO:0000256" key="7">
    <source>
        <dbReference type="ARBA" id="ARBA00022679"/>
    </source>
</evidence>
<dbReference type="EC" id="2.1.1.67" evidence="4 9"/>
<comment type="catalytic activity">
    <reaction evidence="1 9">
        <text>S-adenosyl-L-methionine + a thiopurine = S-adenosyl-L-homocysteine + a thiopurine S-methylether.</text>
        <dbReference type="EC" id="2.1.1.67"/>
    </reaction>
</comment>
<dbReference type="HAMAP" id="MF_00812">
    <property type="entry name" value="Thiopur_methtran"/>
    <property type="match status" value="1"/>
</dbReference>
<dbReference type="InterPro" id="IPR008854">
    <property type="entry name" value="TPMT"/>
</dbReference>
<dbReference type="EMBL" id="QYAZ01000001">
    <property type="protein sequence ID" value="KAB8122989.1"/>
    <property type="molecule type" value="Genomic_DNA"/>
</dbReference>
<dbReference type="RefSeq" id="WP_153467412.1">
    <property type="nucleotide sequence ID" value="NZ_QYAZ01000001.1"/>
</dbReference>
<dbReference type="PANTHER" id="PTHR10259:SF11">
    <property type="entry name" value="THIOPURINE S-METHYLTRANSFERASE"/>
    <property type="match status" value="1"/>
</dbReference>
<dbReference type="NCBIfam" id="NF009732">
    <property type="entry name" value="PRK13255.1"/>
    <property type="match status" value="1"/>
</dbReference>
<evidence type="ECO:0000256" key="1">
    <source>
        <dbReference type="ARBA" id="ARBA00000903"/>
    </source>
</evidence>
<reference evidence="10 11" key="1">
    <citation type="submission" date="2018-09" db="EMBL/GenBank/DDBJ databases">
        <title>Genome sequence and characterization of the bcs clusters for the production of nanocellulose from the low pH resistant strain Komagataeibacter medellinensis ID13488.</title>
        <authorList>
            <person name="Hernandez-Arriaga A.M."/>
            <person name="Del Cerro C."/>
            <person name="Urbina L."/>
            <person name="Eceiza A."/>
            <person name="Retegi A."/>
            <person name="Prieto M.A."/>
        </authorList>
    </citation>
    <scope>NUCLEOTIDE SEQUENCE [LARGE SCALE GENOMIC DNA]</scope>
    <source>
        <strain evidence="10 11">ID13488</strain>
    </source>
</reference>
<dbReference type="NCBIfam" id="TIGR03840">
    <property type="entry name" value="TMPT_Se_Te"/>
    <property type="match status" value="1"/>
</dbReference>
<evidence type="ECO:0000256" key="8">
    <source>
        <dbReference type="ARBA" id="ARBA00022691"/>
    </source>
</evidence>
<evidence type="ECO:0000313" key="10">
    <source>
        <dbReference type="EMBL" id="KAB8122989.1"/>
    </source>
</evidence>
<feature type="binding site" evidence="9">
    <location>
        <position position="45"/>
    </location>
    <ligand>
        <name>S-adenosyl-L-methionine</name>
        <dbReference type="ChEBI" id="CHEBI:59789"/>
    </ligand>
</feature>